<dbReference type="InterPro" id="IPR002610">
    <property type="entry name" value="Peptidase_S54_rhomboid-like"/>
</dbReference>
<comment type="similarity">
    <text evidence="2">Belongs to the peptidase S54 family.</text>
</comment>
<dbReference type="GO" id="GO:0005840">
    <property type="term" value="C:ribosome"/>
    <property type="evidence" value="ECO:0007669"/>
    <property type="project" value="UniProtKB-KW"/>
</dbReference>
<evidence type="ECO:0000256" key="3">
    <source>
        <dbReference type="ARBA" id="ARBA00013039"/>
    </source>
</evidence>
<dbReference type="AlphaFoldDB" id="A0AAX6HKP0"/>
<gene>
    <name evidence="7" type="ORF">M6B38_305520</name>
</gene>
<keyword evidence="8" id="KW-1185">Reference proteome</keyword>
<dbReference type="GO" id="GO:0008236">
    <property type="term" value="F:serine-type peptidase activity"/>
    <property type="evidence" value="ECO:0007669"/>
    <property type="project" value="UniProtKB-KW"/>
</dbReference>
<protein>
    <recommendedName>
        <fullName evidence="3">rhomboid protease</fullName>
        <ecNumber evidence="3">3.4.21.105</ecNumber>
    </recommendedName>
</protein>
<evidence type="ECO:0000256" key="1">
    <source>
        <dbReference type="ARBA" id="ARBA00000156"/>
    </source>
</evidence>
<comment type="catalytic activity">
    <reaction evidence="1">
        <text>Cleaves type-1 transmembrane domains using a catalytic dyad composed of serine and histidine that are contributed by different transmembrane domains.</text>
        <dbReference type="EC" id="3.4.21.105"/>
    </reaction>
</comment>
<reference evidence="7" key="2">
    <citation type="submission" date="2023-04" db="EMBL/GenBank/DDBJ databases">
        <authorList>
            <person name="Bruccoleri R.E."/>
            <person name="Oakeley E.J."/>
            <person name="Faust A.-M."/>
            <person name="Dessus-Babus S."/>
            <person name="Altorfer M."/>
            <person name="Burckhardt D."/>
            <person name="Oertli M."/>
            <person name="Naumann U."/>
            <person name="Petersen F."/>
            <person name="Wong J."/>
        </authorList>
    </citation>
    <scope>NUCLEOTIDE SEQUENCE</scope>
    <source>
        <strain evidence="7">GSM-AAB239-AS_SAM_17_03QT</strain>
        <tissue evidence="7">Leaf</tissue>
    </source>
</reference>
<keyword evidence="6" id="KW-0720">Serine protease</keyword>
<evidence type="ECO:0000313" key="7">
    <source>
        <dbReference type="EMBL" id="KAJ6841629.1"/>
    </source>
</evidence>
<organism evidence="7 8">
    <name type="scientific">Iris pallida</name>
    <name type="common">Sweet iris</name>
    <dbReference type="NCBI Taxonomy" id="29817"/>
    <lineage>
        <taxon>Eukaryota</taxon>
        <taxon>Viridiplantae</taxon>
        <taxon>Streptophyta</taxon>
        <taxon>Embryophyta</taxon>
        <taxon>Tracheophyta</taxon>
        <taxon>Spermatophyta</taxon>
        <taxon>Magnoliopsida</taxon>
        <taxon>Liliopsida</taxon>
        <taxon>Asparagales</taxon>
        <taxon>Iridaceae</taxon>
        <taxon>Iridoideae</taxon>
        <taxon>Irideae</taxon>
        <taxon>Iris</taxon>
    </lineage>
</organism>
<keyword evidence="7" id="KW-0689">Ribosomal protein</keyword>
<reference evidence="7" key="1">
    <citation type="journal article" date="2023" name="GigaByte">
        <title>Genome assembly of the bearded iris, Iris pallida Lam.</title>
        <authorList>
            <person name="Bruccoleri R.E."/>
            <person name="Oakeley E.J."/>
            <person name="Faust A.M.E."/>
            <person name="Altorfer M."/>
            <person name="Dessus-Babus S."/>
            <person name="Burckhardt D."/>
            <person name="Oertli M."/>
            <person name="Naumann U."/>
            <person name="Petersen F."/>
            <person name="Wong J."/>
        </authorList>
    </citation>
    <scope>NUCLEOTIDE SEQUENCE</scope>
    <source>
        <strain evidence="7">GSM-AAB239-AS_SAM_17_03QT</strain>
    </source>
</reference>
<evidence type="ECO:0000256" key="4">
    <source>
        <dbReference type="ARBA" id="ARBA00022670"/>
    </source>
</evidence>
<keyword evidence="5" id="KW-0378">Hydrolase</keyword>
<keyword evidence="7" id="KW-0687">Ribonucleoprotein</keyword>
<evidence type="ECO:0000313" key="8">
    <source>
        <dbReference type="Proteomes" id="UP001140949"/>
    </source>
</evidence>
<evidence type="ECO:0000256" key="5">
    <source>
        <dbReference type="ARBA" id="ARBA00022801"/>
    </source>
</evidence>
<proteinExistence type="inferred from homology"/>
<dbReference type="GO" id="GO:0016020">
    <property type="term" value="C:membrane"/>
    <property type="evidence" value="ECO:0007669"/>
    <property type="project" value="InterPro"/>
</dbReference>
<evidence type="ECO:0000256" key="6">
    <source>
        <dbReference type="ARBA" id="ARBA00022825"/>
    </source>
</evidence>
<name>A0AAX6HKP0_IRIPA</name>
<evidence type="ECO:0000256" key="2">
    <source>
        <dbReference type="ARBA" id="ARBA00009045"/>
    </source>
</evidence>
<sequence length="62" mass="7224">MAEILRLQKLGALEWDKVVHQHQAWRLVTCIWLHAGVKNEGVVNTGGVDMLRTDLLCIFWFY</sequence>
<dbReference type="PANTHER" id="PTHR22936">
    <property type="entry name" value="RHOMBOID-RELATED"/>
    <property type="match status" value="1"/>
</dbReference>
<dbReference type="EC" id="3.4.21.105" evidence="3"/>
<accession>A0AAX6HKP0</accession>
<dbReference type="EMBL" id="JANAVB010008400">
    <property type="protein sequence ID" value="KAJ6841629.1"/>
    <property type="molecule type" value="Genomic_DNA"/>
</dbReference>
<comment type="caution">
    <text evidence="7">The sequence shown here is derived from an EMBL/GenBank/DDBJ whole genome shotgun (WGS) entry which is preliminary data.</text>
</comment>
<dbReference type="Proteomes" id="UP001140949">
    <property type="component" value="Unassembled WGS sequence"/>
</dbReference>
<keyword evidence="4" id="KW-0645">Protease</keyword>
<dbReference type="PANTHER" id="PTHR22936:SF69">
    <property type="entry name" value="RHOMBOID-LIKE PROTEIN"/>
    <property type="match status" value="1"/>
</dbReference>
<dbReference type="GO" id="GO:0006508">
    <property type="term" value="P:proteolysis"/>
    <property type="evidence" value="ECO:0007669"/>
    <property type="project" value="UniProtKB-KW"/>
</dbReference>